<dbReference type="AlphaFoldDB" id="A0A4R6PXD3"/>
<proteinExistence type="predicted"/>
<dbReference type="RefSeq" id="WP_133529388.1">
    <property type="nucleotide sequence ID" value="NZ_SNXO01000076.1"/>
</dbReference>
<dbReference type="OrthoDB" id="9808061at2"/>
<protein>
    <submittedName>
        <fullName evidence="1">IS66 Orf2 like protein</fullName>
    </submittedName>
</protein>
<reference evidence="1 2" key="1">
    <citation type="submission" date="2019-03" db="EMBL/GenBank/DDBJ databases">
        <title>Genomic Encyclopedia of Type Strains, Phase IV (KMG-IV): sequencing the most valuable type-strain genomes for metagenomic binning, comparative biology and taxonomic classification.</title>
        <authorList>
            <person name="Goeker M."/>
        </authorList>
    </citation>
    <scope>NUCLEOTIDE SEQUENCE [LARGE SCALE GENOMIC DNA]</scope>
    <source>
        <strain evidence="1 2">DSM 28287</strain>
    </source>
</reference>
<dbReference type="Proteomes" id="UP000295500">
    <property type="component" value="Unassembled WGS sequence"/>
</dbReference>
<keyword evidence="2" id="KW-1185">Reference proteome</keyword>
<accession>A0A4R6PXD3</accession>
<organism evidence="1 2">
    <name type="scientific">Aminicella lysinilytica</name>
    <dbReference type="NCBI Taxonomy" id="433323"/>
    <lineage>
        <taxon>Bacteria</taxon>
        <taxon>Bacillati</taxon>
        <taxon>Bacillota</taxon>
        <taxon>Clostridia</taxon>
        <taxon>Peptostreptococcales</taxon>
        <taxon>Anaerovoracaceae</taxon>
        <taxon>Aminicella</taxon>
    </lineage>
</organism>
<dbReference type="EMBL" id="SNXO01000076">
    <property type="protein sequence ID" value="TDP44170.1"/>
    <property type="molecule type" value="Genomic_DNA"/>
</dbReference>
<comment type="caution">
    <text evidence="1">The sequence shown here is derived from an EMBL/GenBank/DDBJ whole genome shotgun (WGS) entry which is preliminary data.</text>
</comment>
<evidence type="ECO:0000313" key="2">
    <source>
        <dbReference type="Proteomes" id="UP000295500"/>
    </source>
</evidence>
<evidence type="ECO:0000313" key="1">
    <source>
        <dbReference type="EMBL" id="TDP44170.1"/>
    </source>
</evidence>
<sequence length="178" mass="21186">MNSRQFEIRKYWMQIVHEVMSDNLTDTDWCKEHDIDHDAFKYRKMVFRDKGILDDLIGSCPGFAECGMDDGRYLKYRSLAFGVDLYFVDQPIGSTSINSIVWMIRSSLNLDPYHGDIFLFRRSNNREMFTYSSDGNIECYRKVKFTRYVLRWPERMADDTHARISEKQLGFILNCINR</sequence>
<gene>
    <name evidence="1" type="ORF">EV211_1761</name>
</gene>
<dbReference type="Pfam" id="PF05717">
    <property type="entry name" value="TnpB_IS66"/>
    <property type="match status" value="1"/>
</dbReference>
<dbReference type="InterPro" id="IPR008878">
    <property type="entry name" value="Transposase_IS66_Orf2"/>
</dbReference>
<name>A0A4R6PXD3_9FIRM</name>